<keyword evidence="9" id="KW-0969">Cilium</keyword>
<proteinExistence type="inferred from homology"/>
<comment type="function">
    <text evidence="1">Needed for flagellar regrowth and assembly.</text>
</comment>
<dbReference type="Pfam" id="PF02108">
    <property type="entry name" value="FliH"/>
    <property type="match status" value="1"/>
</dbReference>
<dbReference type="RefSeq" id="WP_161674949.1">
    <property type="nucleotide sequence ID" value="NZ_JAABLP010000002.1"/>
</dbReference>
<evidence type="ECO:0000256" key="4">
    <source>
        <dbReference type="ARBA" id="ARBA00022448"/>
    </source>
</evidence>
<dbReference type="InterPro" id="IPR018035">
    <property type="entry name" value="Flagellar_FliH/T3SS_HrpE"/>
</dbReference>
<dbReference type="PANTHER" id="PTHR34982">
    <property type="entry name" value="YOP PROTEINS TRANSLOCATION PROTEIN L"/>
    <property type="match status" value="1"/>
</dbReference>
<keyword evidence="4" id="KW-0813">Transport</keyword>
<evidence type="ECO:0000313" key="9">
    <source>
        <dbReference type="EMBL" id="NBN63216.1"/>
    </source>
</evidence>
<protein>
    <recommendedName>
        <fullName evidence="3">Flagellar assembly protein FliH</fullName>
    </recommendedName>
</protein>
<evidence type="ECO:0000259" key="8">
    <source>
        <dbReference type="Pfam" id="PF02108"/>
    </source>
</evidence>
<feature type="domain" description="Flagellar assembly protein FliH/Type III secretion system HrpE" evidence="8">
    <location>
        <begin position="73"/>
        <end position="191"/>
    </location>
</feature>
<keyword evidence="6" id="KW-0653">Protein transport</keyword>
<dbReference type="Proteomes" id="UP000541347">
    <property type="component" value="Unassembled WGS sequence"/>
</dbReference>
<evidence type="ECO:0000313" key="10">
    <source>
        <dbReference type="Proteomes" id="UP000541347"/>
    </source>
</evidence>
<evidence type="ECO:0000256" key="7">
    <source>
        <dbReference type="ARBA" id="ARBA00023225"/>
    </source>
</evidence>
<keyword evidence="9" id="KW-0282">Flagellum</keyword>
<dbReference type="InterPro" id="IPR051472">
    <property type="entry name" value="T3SS_Stator/FliH"/>
</dbReference>
<keyword evidence="5" id="KW-1005">Bacterial flagellum biogenesis</keyword>
<evidence type="ECO:0000256" key="5">
    <source>
        <dbReference type="ARBA" id="ARBA00022795"/>
    </source>
</evidence>
<keyword evidence="10" id="KW-1185">Reference proteome</keyword>
<name>A0ABW9ZHW3_9HYPH</name>
<accession>A0ABW9ZHW3</accession>
<sequence>MTRLGKPSKFLFDKNFSEPEVPVVTAPPEPVEPMMTVAEHERLLAAARDEARRQGHAEGLVEGRSGEERRLAEQVGDLSRVVAGLLAEIDGYREQTEKDATTLAFLIARRLSAHLIARNPLAETVALVAECLGPLRGAPHLVIRVAERDVDALKARLDPVVREKGFDGRLVLLGEPEIARGDCRIEWADGGILRDRKALEAQIDQSIKSYFEAKAAARAKARQGAEAGARETES</sequence>
<dbReference type="EMBL" id="JAABLP010000002">
    <property type="protein sequence ID" value="NBN63216.1"/>
    <property type="molecule type" value="Genomic_DNA"/>
</dbReference>
<keyword evidence="9" id="KW-0966">Cell projection</keyword>
<dbReference type="PANTHER" id="PTHR34982:SF1">
    <property type="entry name" value="FLAGELLAR ASSEMBLY PROTEIN FLIH"/>
    <property type="match status" value="1"/>
</dbReference>
<comment type="similarity">
    <text evidence="2">Belongs to the FliH family.</text>
</comment>
<evidence type="ECO:0000256" key="2">
    <source>
        <dbReference type="ARBA" id="ARBA00006602"/>
    </source>
</evidence>
<reference evidence="9 10" key="1">
    <citation type="submission" date="2020-01" db="EMBL/GenBank/DDBJ databases">
        <authorList>
            <person name="Peng S.Y."/>
            <person name="Li J."/>
            <person name="Wang M."/>
            <person name="Wang L."/>
            <person name="Wang C.Q."/>
            <person name="Wang J.R."/>
        </authorList>
    </citation>
    <scope>NUCLEOTIDE SEQUENCE [LARGE SCALE GENOMIC DNA]</scope>
    <source>
        <strain evidence="9 10">XCT-34</strain>
    </source>
</reference>
<comment type="caution">
    <text evidence="9">The sequence shown here is derived from an EMBL/GenBank/DDBJ whole genome shotgun (WGS) entry which is preliminary data.</text>
</comment>
<evidence type="ECO:0000256" key="6">
    <source>
        <dbReference type="ARBA" id="ARBA00022927"/>
    </source>
</evidence>
<organism evidence="9 10">
    <name type="scientific">Pannonibacter tanglangensis</name>
    <dbReference type="NCBI Taxonomy" id="2750084"/>
    <lineage>
        <taxon>Bacteria</taxon>
        <taxon>Pseudomonadati</taxon>
        <taxon>Pseudomonadota</taxon>
        <taxon>Alphaproteobacteria</taxon>
        <taxon>Hyphomicrobiales</taxon>
        <taxon>Stappiaceae</taxon>
        <taxon>Pannonibacter</taxon>
    </lineage>
</organism>
<evidence type="ECO:0000256" key="3">
    <source>
        <dbReference type="ARBA" id="ARBA00016507"/>
    </source>
</evidence>
<gene>
    <name evidence="9" type="ORF">GWI71_05935</name>
</gene>
<evidence type="ECO:0000256" key="1">
    <source>
        <dbReference type="ARBA" id="ARBA00003041"/>
    </source>
</evidence>
<keyword evidence="7" id="KW-1006">Bacterial flagellum protein export</keyword>